<accession>A0A271IXV7</accession>
<protein>
    <recommendedName>
        <fullName evidence="2">UspA domain-containing protein</fullName>
    </recommendedName>
</protein>
<dbReference type="PANTHER" id="PTHR46268">
    <property type="entry name" value="STRESS RESPONSE PROTEIN NHAX"/>
    <property type="match status" value="1"/>
</dbReference>
<gene>
    <name evidence="3" type="ORF">BSZ37_05415</name>
</gene>
<dbReference type="OrthoDB" id="9788959at2"/>
<evidence type="ECO:0000256" key="1">
    <source>
        <dbReference type="ARBA" id="ARBA00008791"/>
    </source>
</evidence>
<dbReference type="Proteomes" id="UP000216339">
    <property type="component" value="Unassembled WGS sequence"/>
</dbReference>
<dbReference type="RefSeq" id="WP_095509559.1">
    <property type="nucleotide sequence ID" value="NZ_MQWD01000001.1"/>
</dbReference>
<dbReference type="InterPro" id="IPR006015">
    <property type="entry name" value="Universal_stress_UspA"/>
</dbReference>
<dbReference type="Pfam" id="PF00582">
    <property type="entry name" value="Usp"/>
    <property type="match status" value="2"/>
</dbReference>
<dbReference type="EMBL" id="MQWD01000001">
    <property type="protein sequence ID" value="PAP75917.1"/>
    <property type="molecule type" value="Genomic_DNA"/>
</dbReference>
<evidence type="ECO:0000259" key="2">
    <source>
        <dbReference type="Pfam" id="PF00582"/>
    </source>
</evidence>
<proteinExistence type="inferred from homology"/>
<dbReference type="PRINTS" id="PR01438">
    <property type="entry name" value="UNVRSLSTRESS"/>
</dbReference>
<dbReference type="InterPro" id="IPR014729">
    <property type="entry name" value="Rossmann-like_a/b/a_fold"/>
</dbReference>
<dbReference type="PANTHER" id="PTHR46268:SF6">
    <property type="entry name" value="UNIVERSAL STRESS PROTEIN UP12"/>
    <property type="match status" value="1"/>
</dbReference>
<comment type="similarity">
    <text evidence="1">Belongs to the universal stress protein A family.</text>
</comment>
<comment type="caution">
    <text evidence="3">The sequence shown here is derived from an EMBL/GenBank/DDBJ whole genome shotgun (WGS) entry which is preliminary data.</text>
</comment>
<feature type="domain" description="UspA" evidence="2">
    <location>
        <begin position="6"/>
        <end position="137"/>
    </location>
</feature>
<feature type="domain" description="UspA" evidence="2">
    <location>
        <begin position="149"/>
        <end position="284"/>
    </location>
</feature>
<organism evidence="3 4">
    <name type="scientific">Rubrivirga marina</name>
    <dbReference type="NCBI Taxonomy" id="1196024"/>
    <lineage>
        <taxon>Bacteria</taxon>
        <taxon>Pseudomonadati</taxon>
        <taxon>Rhodothermota</taxon>
        <taxon>Rhodothermia</taxon>
        <taxon>Rhodothermales</taxon>
        <taxon>Rubricoccaceae</taxon>
        <taxon>Rubrivirga</taxon>
    </lineage>
</organism>
<reference evidence="3 4" key="1">
    <citation type="submission" date="2016-11" db="EMBL/GenBank/DDBJ databases">
        <title>Study of marine rhodopsin-containing bacteria.</title>
        <authorList>
            <person name="Yoshizawa S."/>
            <person name="Kumagai Y."/>
            <person name="Kogure K."/>
        </authorList>
    </citation>
    <scope>NUCLEOTIDE SEQUENCE [LARGE SCALE GENOMIC DNA]</scope>
    <source>
        <strain evidence="3 4">SAORIC-28</strain>
    </source>
</reference>
<dbReference type="AlphaFoldDB" id="A0A271IXV7"/>
<dbReference type="Gene3D" id="3.40.50.620">
    <property type="entry name" value="HUPs"/>
    <property type="match status" value="2"/>
</dbReference>
<evidence type="ECO:0000313" key="3">
    <source>
        <dbReference type="EMBL" id="PAP75917.1"/>
    </source>
</evidence>
<sequence length="284" mass="28462">MTAFAPVVCALDLDPASEPALVAAAELAARTTGPLHLVTVLPMLSGESEVAIEAAGAIVELYVDCALGDGAFAELAPHVEVTTRSDAAAAVVAYAERVGAATLVLGTHGRRGLQRFRLGSVAEAAVRQSACPVLVVPNEATARLPGPGRPVLVPVDFSAQSGRAVAVGVALAELTGAEIETVFVMDAVGETALAVAGSLAVAPPPDEPAEADLRAFAADAGADAVGTCVAHGDPAEAIARRAEALGAGAVVMGTHGRRGLAHAVFGSVTEAALRRLHCPVLTVR</sequence>
<dbReference type="InterPro" id="IPR006016">
    <property type="entry name" value="UspA"/>
</dbReference>
<name>A0A271IXV7_9BACT</name>
<dbReference type="CDD" id="cd00293">
    <property type="entry name" value="USP-like"/>
    <property type="match status" value="2"/>
</dbReference>
<keyword evidence="4" id="KW-1185">Reference proteome</keyword>
<evidence type="ECO:0000313" key="4">
    <source>
        <dbReference type="Proteomes" id="UP000216339"/>
    </source>
</evidence>
<dbReference type="SUPFAM" id="SSF52402">
    <property type="entry name" value="Adenine nucleotide alpha hydrolases-like"/>
    <property type="match status" value="2"/>
</dbReference>